<gene>
    <name evidence="2" type="primary">sufT</name>
    <name evidence="2" type="ORF">DSM112329_03531</name>
</gene>
<evidence type="ECO:0000259" key="1">
    <source>
        <dbReference type="Pfam" id="PF01883"/>
    </source>
</evidence>
<dbReference type="PANTHER" id="PTHR42831">
    <property type="entry name" value="FE-S PROTEIN MATURATION AUXILIARY FACTOR YITW"/>
    <property type="match status" value="1"/>
</dbReference>
<accession>A0AAU7AYG3</accession>
<dbReference type="SUPFAM" id="SSF117916">
    <property type="entry name" value="Fe-S cluster assembly (FSCA) domain-like"/>
    <property type="match status" value="1"/>
</dbReference>
<dbReference type="PANTHER" id="PTHR42831:SF1">
    <property type="entry name" value="FE-S PROTEIN MATURATION AUXILIARY FACTOR YITW"/>
    <property type="match status" value="1"/>
</dbReference>
<evidence type="ECO:0000313" key="2">
    <source>
        <dbReference type="EMBL" id="XAY06656.1"/>
    </source>
</evidence>
<organism evidence="2">
    <name type="scientific">Paraconexibacter sp. AEG42_29</name>
    <dbReference type="NCBI Taxonomy" id="2997339"/>
    <lineage>
        <taxon>Bacteria</taxon>
        <taxon>Bacillati</taxon>
        <taxon>Actinomycetota</taxon>
        <taxon>Thermoleophilia</taxon>
        <taxon>Solirubrobacterales</taxon>
        <taxon>Paraconexibacteraceae</taxon>
        <taxon>Paraconexibacter</taxon>
    </lineage>
</organism>
<dbReference type="InterPro" id="IPR034904">
    <property type="entry name" value="FSCA_dom_sf"/>
</dbReference>
<reference evidence="2" key="1">
    <citation type="submission" date="2022-12" db="EMBL/GenBank/DDBJ databases">
        <title>Paraconexibacter alkalitolerans sp. nov. and Baekduia alba sp. nov., isolated from soil and emended description of the genera Paraconexibacter (Chun et al., 2020) and Baekduia (An et al., 2020).</title>
        <authorList>
            <person name="Vieira S."/>
            <person name="Huber K.J."/>
            <person name="Geppert A."/>
            <person name="Wolf J."/>
            <person name="Neumann-Schaal M."/>
            <person name="Muesken M."/>
            <person name="Overmann J."/>
        </authorList>
    </citation>
    <scope>NUCLEOTIDE SEQUENCE</scope>
    <source>
        <strain evidence="2">AEG42_29</strain>
    </source>
</reference>
<dbReference type="AlphaFoldDB" id="A0AAU7AYG3"/>
<dbReference type="EMBL" id="CP114014">
    <property type="protein sequence ID" value="XAY06656.1"/>
    <property type="molecule type" value="Genomic_DNA"/>
</dbReference>
<name>A0AAU7AYG3_9ACTN</name>
<dbReference type="InterPro" id="IPR052339">
    <property type="entry name" value="Fe-S_Maturation_MIP18"/>
</dbReference>
<proteinExistence type="predicted"/>
<protein>
    <submittedName>
        <fullName evidence="2">Fe-S protein maturation auxiliary factor SufT</fullName>
    </submittedName>
</protein>
<dbReference type="KEGG" id="parq:DSM112329_03531"/>
<dbReference type="RefSeq" id="WP_354697878.1">
    <property type="nucleotide sequence ID" value="NZ_CP114014.1"/>
</dbReference>
<dbReference type="Pfam" id="PF01883">
    <property type="entry name" value="FeS_assembly_P"/>
    <property type="match status" value="1"/>
</dbReference>
<dbReference type="Gene3D" id="3.30.300.130">
    <property type="entry name" value="Fe-S cluster assembly (FSCA)"/>
    <property type="match status" value="1"/>
</dbReference>
<sequence length="98" mass="10592">MPSVDDVEAALSNVIDPELGLDFVELGLIYGIDITGGDVHVTFSLTSPGCPIGPQVTEQIEEFVEELDGVDAVTVEMTFMPPWTPDRMSEDAKFALGY</sequence>
<feature type="domain" description="MIP18 family-like" evidence="1">
    <location>
        <begin position="5"/>
        <end position="75"/>
    </location>
</feature>
<dbReference type="InterPro" id="IPR002744">
    <property type="entry name" value="MIP18-like"/>
</dbReference>